<name>A7J693_PBCVF</name>
<evidence type="ECO:0000313" key="2">
    <source>
        <dbReference type="Proteomes" id="UP000204095"/>
    </source>
</evidence>
<dbReference type="GeneID" id="5469891"/>
<dbReference type="RefSeq" id="YP_001425671.1">
    <property type="nucleotide sequence ID" value="NC_008603.1"/>
</dbReference>
<dbReference type="Proteomes" id="UP000204095">
    <property type="component" value="Segment"/>
</dbReference>
<gene>
    <name evidence="1" type="primary">n039L</name>
    <name evidence="1" type="ORF">FR483_n039L</name>
</gene>
<dbReference type="EMBL" id="DQ890022">
    <property type="protein sequence ID" value="ABT15324.1"/>
    <property type="molecule type" value="Genomic_DNA"/>
</dbReference>
<protein>
    <submittedName>
        <fullName evidence="1">Uncharacterized protein n039L</fullName>
    </submittedName>
</protein>
<dbReference type="KEGG" id="vg:5469891"/>
<evidence type="ECO:0000313" key="1">
    <source>
        <dbReference type="EMBL" id="ABT15324.1"/>
    </source>
</evidence>
<sequence>MGMVWMIGESILSTYGTFTTLRFSWCSRSICCSVITNTRAPRASTSSMFDFSLSRQLWSARDTTTGTGLLRRARGPCLSSPAEIPSAWM</sequence>
<reference evidence="1 2" key="1">
    <citation type="journal article" date="2007" name="Virology">
        <title>Sequence and annotation of the 314-kb MT325 and the 321-kb FR483 viruses that infect Chlorella Pbi.</title>
        <authorList>
            <person name="Fitzgerald L.A."/>
            <person name="Graves M.V."/>
            <person name="Li X."/>
            <person name="Feldblyum T."/>
            <person name="Hartigan J."/>
            <person name="Van Etten J.L."/>
        </authorList>
    </citation>
    <scope>NUCLEOTIDE SEQUENCE [LARGE SCALE GENOMIC DNA]</scope>
    <source>
        <strain evidence="1 2">FR483</strain>
    </source>
</reference>
<accession>A7J693</accession>
<organism evidence="1 2">
    <name type="scientific">Paramecium bursaria Chlorella virus FR483</name>
    <name type="common">PBCV-FR483</name>
    <dbReference type="NCBI Taxonomy" id="399781"/>
    <lineage>
        <taxon>Viruses</taxon>
        <taxon>Varidnaviria</taxon>
        <taxon>Bamfordvirae</taxon>
        <taxon>Nucleocytoviricota</taxon>
        <taxon>Megaviricetes</taxon>
        <taxon>Algavirales</taxon>
        <taxon>Phycodnaviridae</taxon>
        <taxon>Chlorovirus</taxon>
        <taxon>Chlorovirus conductrix</taxon>
        <taxon>Paramecium bursaria Chlorella virus A1</taxon>
    </lineage>
</organism>
<organismHost>
    <name type="scientific">Paramecium bursaria</name>
    <dbReference type="NCBI Taxonomy" id="74790"/>
</organismHost>
<proteinExistence type="predicted"/>